<dbReference type="EMBL" id="VOBQ01000011">
    <property type="protein sequence ID" value="TWO70595.1"/>
    <property type="molecule type" value="Genomic_DNA"/>
</dbReference>
<gene>
    <name evidence="1" type="ORF">FN976_13610</name>
</gene>
<organism evidence="1 2">
    <name type="scientific">Caenimonas sedimenti</name>
    <dbReference type="NCBI Taxonomy" id="2596921"/>
    <lineage>
        <taxon>Bacteria</taxon>
        <taxon>Pseudomonadati</taxon>
        <taxon>Pseudomonadota</taxon>
        <taxon>Betaproteobacteria</taxon>
        <taxon>Burkholderiales</taxon>
        <taxon>Comamonadaceae</taxon>
        <taxon>Caenimonas</taxon>
    </lineage>
</organism>
<name>A0A562ZQM6_9BURK</name>
<accession>A0A562ZQM6</accession>
<dbReference type="OrthoDB" id="8908863at2"/>
<dbReference type="AlphaFoldDB" id="A0A562ZQM6"/>
<evidence type="ECO:0000313" key="2">
    <source>
        <dbReference type="Proteomes" id="UP000318199"/>
    </source>
</evidence>
<proteinExistence type="predicted"/>
<dbReference type="RefSeq" id="WP_145893587.1">
    <property type="nucleotide sequence ID" value="NZ_VOBQ01000011.1"/>
</dbReference>
<sequence>MRVQRGEVSEAERSAFDRVVRAGGRDPAEFRLEVFTVEDAPRLRTIHVACGHGAAQYDAALGRTWTLSFAEHLARGCFH</sequence>
<protein>
    <submittedName>
        <fullName evidence="1">Uncharacterized protein</fullName>
    </submittedName>
</protein>
<reference evidence="1 2" key="1">
    <citation type="submission" date="2019-07" db="EMBL/GenBank/DDBJ databases">
        <title>Caenimonas sedimenti sp. nov., isolated from activated sludge.</title>
        <authorList>
            <person name="Xu J."/>
        </authorList>
    </citation>
    <scope>NUCLEOTIDE SEQUENCE [LARGE SCALE GENOMIC DNA]</scope>
    <source>
        <strain evidence="1 2">HX-9-20</strain>
    </source>
</reference>
<dbReference type="Proteomes" id="UP000318199">
    <property type="component" value="Unassembled WGS sequence"/>
</dbReference>
<comment type="caution">
    <text evidence="1">The sequence shown here is derived from an EMBL/GenBank/DDBJ whole genome shotgun (WGS) entry which is preliminary data.</text>
</comment>
<evidence type="ECO:0000313" key="1">
    <source>
        <dbReference type="EMBL" id="TWO70595.1"/>
    </source>
</evidence>
<keyword evidence="2" id="KW-1185">Reference proteome</keyword>